<evidence type="ECO:0000256" key="4">
    <source>
        <dbReference type="ARBA" id="ARBA00022448"/>
    </source>
</evidence>
<evidence type="ECO:0000256" key="9">
    <source>
        <dbReference type="ARBA" id="ARBA00023010"/>
    </source>
</evidence>
<keyword evidence="11 13" id="KW-0472">Membrane</keyword>
<evidence type="ECO:0000313" key="15">
    <source>
        <dbReference type="Proteomes" id="UP001378592"/>
    </source>
</evidence>
<dbReference type="PANTHER" id="PTHR13269:SF6">
    <property type="entry name" value="NUCLEOPORIN NDC1"/>
    <property type="match status" value="1"/>
</dbReference>
<sequence length="568" mass="64660">MEKVMDTLHKRSVTSVVNIIVFQSALVLLFSFSNLDIFHPITWITNSLAKLASFSLWIIFIILCSLLAALCGGLKNKILSGPHLYTNRFDRLRRVFSLSTVFQACLHILIGIVVSCLYLAVIGRKYNSLHKECTFSAGLCVAEEKVFLIYSGAWSGIYVFLKNFFKCHPLRFPVIQQLVFLRLKAELIPSLKQAMKSSLLPCILCPILYFVNGNFALNVMCDIFNLTSEDKLFSNLIDYLNFTLLFYMWLQTTVLIFSCEMVEHILNIFLTDLPEFPIACQFGEANIGTLHEVLAAYKCPVIQNWGCLDLFSLAKNDPRRRKEIFALSQPGGHPNNWNAIRKECVQLMDNFVEQLNIVISEMTNPQTESGGIPSTPVIPVPRMREMSPAMRNLCLIGQDTSLQYEPLNEEPFVGWHKIYEHVVLFAKSLIPPLLKTTRLNHMFDKFPDAQLKLVFSNSLPVINAVQGLSFLVAASLTEDEYGVVQKDLNTIIIAIQQLKLTVDRAQKIGNFKRTQKNEQNDMQMKAALKASLKRSLYKICVTYRDHIQELDLPFSVLNSLQVYLSFKE</sequence>
<keyword evidence="8 13" id="KW-1133">Transmembrane helix</keyword>
<dbReference type="InterPro" id="IPR019049">
    <property type="entry name" value="Nucleoporin_prot_Ndc1/Nup"/>
</dbReference>
<evidence type="ECO:0000256" key="8">
    <source>
        <dbReference type="ARBA" id="ARBA00022989"/>
    </source>
</evidence>
<dbReference type="GO" id="GO:0006999">
    <property type="term" value="P:nuclear pore organization"/>
    <property type="evidence" value="ECO:0007669"/>
    <property type="project" value="TreeGrafter"/>
</dbReference>
<evidence type="ECO:0000256" key="11">
    <source>
        <dbReference type="ARBA" id="ARBA00023136"/>
    </source>
</evidence>
<dbReference type="PANTHER" id="PTHR13269">
    <property type="entry name" value="NUCLEOPORIN NDC1"/>
    <property type="match status" value="1"/>
</dbReference>
<keyword evidence="5 13" id="KW-0812">Transmembrane</keyword>
<dbReference type="GO" id="GO:0070762">
    <property type="term" value="C:nuclear pore transmembrane ring"/>
    <property type="evidence" value="ECO:0007669"/>
    <property type="project" value="TreeGrafter"/>
</dbReference>
<evidence type="ECO:0000256" key="10">
    <source>
        <dbReference type="ARBA" id="ARBA00023132"/>
    </source>
</evidence>
<name>A0AAN9V531_9ORTH</name>
<keyword evidence="7" id="KW-0653">Protein transport</keyword>
<evidence type="ECO:0000256" key="3">
    <source>
        <dbReference type="ARBA" id="ARBA00005760"/>
    </source>
</evidence>
<evidence type="ECO:0000256" key="1">
    <source>
        <dbReference type="ARBA" id="ARBA00004232"/>
    </source>
</evidence>
<feature type="transmembrane region" description="Helical" evidence="13">
    <location>
        <begin position="52"/>
        <end position="74"/>
    </location>
</feature>
<keyword evidence="12" id="KW-0539">Nucleus</keyword>
<comment type="caution">
    <text evidence="14">The sequence shown here is derived from an EMBL/GenBank/DDBJ whole genome shotgun (WGS) entry which is preliminary data.</text>
</comment>
<dbReference type="GO" id="GO:0031965">
    <property type="term" value="C:nuclear membrane"/>
    <property type="evidence" value="ECO:0007669"/>
    <property type="project" value="UniProtKB-SubCell"/>
</dbReference>
<keyword evidence="6" id="KW-0509">mRNA transport</keyword>
<evidence type="ECO:0000256" key="5">
    <source>
        <dbReference type="ARBA" id="ARBA00022692"/>
    </source>
</evidence>
<evidence type="ECO:0008006" key="16">
    <source>
        <dbReference type="Google" id="ProtNLM"/>
    </source>
</evidence>
<keyword evidence="4" id="KW-0813">Transport</keyword>
<dbReference type="EMBL" id="JAZDUA010000749">
    <property type="protein sequence ID" value="KAK7789479.1"/>
    <property type="molecule type" value="Genomic_DNA"/>
</dbReference>
<gene>
    <name evidence="14" type="ORF">R5R35_012346</name>
</gene>
<evidence type="ECO:0000256" key="12">
    <source>
        <dbReference type="ARBA" id="ARBA00023242"/>
    </source>
</evidence>
<dbReference type="GO" id="GO:0051028">
    <property type="term" value="P:mRNA transport"/>
    <property type="evidence" value="ECO:0007669"/>
    <property type="project" value="UniProtKB-KW"/>
</dbReference>
<keyword evidence="10" id="KW-0906">Nuclear pore complex</keyword>
<organism evidence="14 15">
    <name type="scientific">Gryllus longicercus</name>
    <dbReference type="NCBI Taxonomy" id="2509291"/>
    <lineage>
        <taxon>Eukaryota</taxon>
        <taxon>Metazoa</taxon>
        <taxon>Ecdysozoa</taxon>
        <taxon>Arthropoda</taxon>
        <taxon>Hexapoda</taxon>
        <taxon>Insecta</taxon>
        <taxon>Pterygota</taxon>
        <taxon>Neoptera</taxon>
        <taxon>Polyneoptera</taxon>
        <taxon>Orthoptera</taxon>
        <taxon>Ensifera</taxon>
        <taxon>Gryllidea</taxon>
        <taxon>Grylloidea</taxon>
        <taxon>Gryllidae</taxon>
        <taxon>Gryllinae</taxon>
        <taxon>Gryllus</taxon>
    </lineage>
</organism>
<proteinExistence type="inferred from homology"/>
<dbReference type="AlphaFoldDB" id="A0AAN9V531"/>
<dbReference type="Proteomes" id="UP001378592">
    <property type="component" value="Unassembled WGS sequence"/>
</dbReference>
<evidence type="ECO:0000256" key="13">
    <source>
        <dbReference type="SAM" id="Phobius"/>
    </source>
</evidence>
<protein>
    <recommendedName>
        <fullName evidence="16">Nucleoporin Ndc1</fullName>
    </recommendedName>
</protein>
<comment type="similarity">
    <text evidence="3">Belongs to the NDC1 family.</text>
</comment>
<evidence type="ECO:0000313" key="14">
    <source>
        <dbReference type="EMBL" id="KAK7789479.1"/>
    </source>
</evidence>
<comment type="subcellular location">
    <subcellularLocation>
        <location evidence="1">Nucleus membrane</location>
        <topology evidence="1">Multi-pass membrane protein</topology>
    </subcellularLocation>
    <subcellularLocation>
        <location evidence="2">Nucleus</location>
        <location evidence="2">Nuclear pore complex</location>
    </subcellularLocation>
</comment>
<dbReference type="Pfam" id="PF09531">
    <property type="entry name" value="Ndc1_Nup"/>
    <property type="match status" value="1"/>
</dbReference>
<keyword evidence="9" id="KW-0811">Translocation</keyword>
<feature type="transmembrane region" description="Helical" evidence="13">
    <location>
        <begin position="199"/>
        <end position="219"/>
    </location>
</feature>
<reference evidence="14 15" key="1">
    <citation type="submission" date="2024-03" db="EMBL/GenBank/DDBJ databases">
        <title>The genome assembly and annotation of the cricket Gryllus longicercus Weissman &amp; Gray.</title>
        <authorList>
            <person name="Szrajer S."/>
            <person name="Gray D."/>
            <person name="Ylla G."/>
        </authorList>
    </citation>
    <scope>NUCLEOTIDE SEQUENCE [LARGE SCALE GENOMIC DNA]</scope>
    <source>
        <strain evidence="14">DAG 2021-001</strain>
        <tissue evidence="14">Whole body minus gut</tissue>
    </source>
</reference>
<feature type="transmembrane region" description="Helical" evidence="13">
    <location>
        <begin position="239"/>
        <end position="259"/>
    </location>
</feature>
<evidence type="ECO:0000256" key="2">
    <source>
        <dbReference type="ARBA" id="ARBA00004567"/>
    </source>
</evidence>
<feature type="transmembrane region" description="Helical" evidence="13">
    <location>
        <begin position="95"/>
        <end position="121"/>
    </location>
</feature>
<dbReference type="GO" id="GO:0015031">
    <property type="term" value="P:protein transport"/>
    <property type="evidence" value="ECO:0007669"/>
    <property type="project" value="UniProtKB-KW"/>
</dbReference>
<evidence type="ECO:0000256" key="7">
    <source>
        <dbReference type="ARBA" id="ARBA00022927"/>
    </source>
</evidence>
<dbReference type="GO" id="GO:0030674">
    <property type="term" value="F:protein-macromolecule adaptor activity"/>
    <property type="evidence" value="ECO:0007669"/>
    <property type="project" value="TreeGrafter"/>
</dbReference>
<keyword evidence="15" id="KW-1185">Reference proteome</keyword>
<evidence type="ECO:0000256" key="6">
    <source>
        <dbReference type="ARBA" id="ARBA00022816"/>
    </source>
</evidence>
<feature type="transmembrane region" description="Helical" evidence="13">
    <location>
        <begin position="12"/>
        <end position="32"/>
    </location>
</feature>
<accession>A0AAN9V531</accession>